<feature type="compositionally biased region" description="Polar residues" evidence="1">
    <location>
        <begin position="74"/>
        <end position="84"/>
    </location>
</feature>
<dbReference type="PaxDb" id="35128-Thaps9401"/>
<protein>
    <submittedName>
        <fullName evidence="3">Uncharacterized protein</fullName>
    </submittedName>
</protein>
<dbReference type="KEGG" id="tps:THAPSDRAFT_9401"/>
<dbReference type="AlphaFoldDB" id="B8CB82"/>
<evidence type="ECO:0000313" key="3">
    <source>
        <dbReference type="EMBL" id="EED89273.1"/>
    </source>
</evidence>
<dbReference type="RefSeq" id="XP_002293537.1">
    <property type="nucleotide sequence ID" value="XM_002293501.1"/>
</dbReference>
<dbReference type="GeneID" id="7445736"/>
<feature type="region of interest" description="Disordered" evidence="1">
    <location>
        <begin position="72"/>
        <end position="92"/>
    </location>
</feature>
<dbReference type="EMBL" id="CM000648">
    <property type="protein sequence ID" value="EED89273.1"/>
    <property type="molecule type" value="Genomic_DNA"/>
</dbReference>
<dbReference type="eggNOG" id="ENOG502SP0U">
    <property type="taxonomic scope" value="Eukaryota"/>
</dbReference>
<dbReference type="HOGENOM" id="CLU_334504_0_0_1"/>
<evidence type="ECO:0000256" key="1">
    <source>
        <dbReference type="SAM" id="MobiDB-lite"/>
    </source>
</evidence>
<feature type="region of interest" description="Disordered" evidence="1">
    <location>
        <begin position="1"/>
        <end position="29"/>
    </location>
</feature>
<organism evidence="3 4">
    <name type="scientific">Thalassiosira pseudonana</name>
    <name type="common">Marine diatom</name>
    <name type="synonym">Cyclotella nana</name>
    <dbReference type="NCBI Taxonomy" id="35128"/>
    <lineage>
        <taxon>Eukaryota</taxon>
        <taxon>Sar</taxon>
        <taxon>Stramenopiles</taxon>
        <taxon>Ochrophyta</taxon>
        <taxon>Bacillariophyta</taxon>
        <taxon>Coscinodiscophyceae</taxon>
        <taxon>Thalassiosirophycidae</taxon>
        <taxon>Thalassiosirales</taxon>
        <taxon>Thalassiosiraceae</taxon>
        <taxon>Thalassiosira</taxon>
    </lineage>
</organism>
<evidence type="ECO:0000256" key="2">
    <source>
        <dbReference type="SAM" id="Phobius"/>
    </source>
</evidence>
<gene>
    <name evidence="3" type="ORF">THAPSDRAFT_9401</name>
</gene>
<dbReference type="InParanoid" id="B8CB82"/>
<feature type="region of interest" description="Disordered" evidence="1">
    <location>
        <begin position="354"/>
        <end position="386"/>
    </location>
</feature>
<feature type="transmembrane region" description="Helical" evidence="2">
    <location>
        <begin position="810"/>
        <end position="832"/>
    </location>
</feature>
<feature type="region of interest" description="Disordered" evidence="1">
    <location>
        <begin position="116"/>
        <end position="141"/>
    </location>
</feature>
<keyword evidence="4" id="KW-1185">Reference proteome</keyword>
<feature type="compositionally biased region" description="Basic and acidic residues" evidence="1">
    <location>
        <begin position="193"/>
        <end position="203"/>
    </location>
</feature>
<proteinExistence type="predicted"/>
<sequence>MSVKRKRSPSHLFDQRQSPDSPSPVPDDLFFAEDMFDEAQAKSADDGYYVTYDEDAQQPMDCAANDEMEDANNFFAQQSTPQKSRSSRGMDAYEAQLAAASAMASSTPLVHENVDETEVVQQPNERFEYPTPTPPPEEELLQSTEATTSAIFTDVQSESASQQPISSVDARVLESILQEGKLDLSTENQVKKLLEGPRVKDGEEGSTGGKGDGEYSSKFVSFQTISDNTFWNSLKAKAEEILDSVQIYIENRVERDSQTLAAVGLFALDRIQRDISRALPAAGRQVKKLLLGSNSTYAEKLMDATENTIFALPSERSMTERELDSYEEMTTPADEIKQVTEAIRDILSGKELPASSAATRRRGVRSLAPAGTSRLAERQQRAYQARKQTVLQREKEGMDRTLGRAIGSVTDATWELKQEMSSGAGREAGYRSKGVRKALAAGAVKMLEAGRERSNRLLGRGNANNMLTGDTVSGAVGEMDDTINIVDVTAVEEEEIIEEVILETNLEYAPDGLLSPQSFIEEKRRLIASLESCLSQPGQMWLTKEVVTQATESGISLDGDMLREVITTMVAFRDELKSEIIKEDEGDRAYLKIDYVQAELRRMKQMVDSVTSLAVSAAGEWAAYLLKQELEGFVLSDTLDEIIEIELERMEQLLAEMVADREREIKATEEFSSGFTESSQFFADPVVQSEVVDVTVDQPMRSRKNDQFQDVLFTEVEVVPSYAISQDGYSNQQILIQDSGLDLDQSYQSRPSSTVEVVSDDEYSDYEQRFKSAQSSAAIEEGDEESEEDNPVIKLMLRIVDAIFFVGEKFFLVSTILCILYSVVLCIPFHALCSSSCLRFFWTGWLAGHHHDWV</sequence>
<evidence type="ECO:0000313" key="4">
    <source>
        <dbReference type="Proteomes" id="UP000001449"/>
    </source>
</evidence>
<reference evidence="3 4" key="2">
    <citation type="journal article" date="2008" name="Nature">
        <title>The Phaeodactylum genome reveals the evolutionary history of diatom genomes.</title>
        <authorList>
            <person name="Bowler C."/>
            <person name="Allen A.E."/>
            <person name="Badger J.H."/>
            <person name="Grimwood J."/>
            <person name="Jabbari K."/>
            <person name="Kuo A."/>
            <person name="Maheswari U."/>
            <person name="Martens C."/>
            <person name="Maumus F."/>
            <person name="Otillar R.P."/>
            <person name="Rayko E."/>
            <person name="Salamov A."/>
            <person name="Vandepoele K."/>
            <person name="Beszteri B."/>
            <person name="Gruber A."/>
            <person name="Heijde M."/>
            <person name="Katinka M."/>
            <person name="Mock T."/>
            <person name="Valentin K."/>
            <person name="Verret F."/>
            <person name="Berges J.A."/>
            <person name="Brownlee C."/>
            <person name="Cadoret J.P."/>
            <person name="Chiovitti A."/>
            <person name="Choi C.J."/>
            <person name="Coesel S."/>
            <person name="De Martino A."/>
            <person name="Detter J.C."/>
            <person name="Durkin C."/>
            <person name="Falciatore A."/>
            <person name="Fournet J."/>
            <person name="Haruta M."/>
            <person name="Huysman M.J."/>
            <person name="Jenkins B.D."/>
            <person name="Jiroutova K."/>
            <person name="Jorgensen R.E."/>
            <person name="Joubert Y."/>
            <person name="Kaplan A."/>
            <person name="Kroger N."/>
            <person name="Kroth P.G."/>
            <person name="La Roche J."/>
            <person name="Lindquist E."/>
            <person name="Lommer M."/>
            <person name="Martin-Jezequel V."/>
            <person name="Lopez P.J."/>
            <person name="Lucas S."/>
            <person name="Mangogna M."/>
            <person name="McGinnis K."/>
            <person name="Medlin L.K."/>
            <person name="Montsant A."/>
            <person name="Oudot-Le Secq M.P."/>
            <person name="Napoli C."/>
            <person name="Obornik M."/>
            <person name="Parker M.S."/>
            <person name="Petit J.L."/>
            <person name="Porcel B.M."/>
            <person name="Poulsen N."/>
            <person name="Robison M."/>
            <person name="Rychlewski L."/>
            <person name="Rynearson T.A."/>
            <person name="Schmutz J."/>
            <person name="Shapiro H."/>
            <person name="Siaut M."/>
            <person name="Stanley M."/>
            <person name="Sussman M.R."/>
            <person name="Taylor A.R."/>
            <person name="Vardi A."/>
            <person name="von Dassow P."/>
            <person name="Vyverman W."/>
            <person name="Willis A."/>
            <person name="Wyrwicz L.S."/>
            <person name="Rokhsar D.S."/>
            <person name="Weissenbach J."/>
            <person name="Armbrust E.V."/>
            <person name="Green B.R."/>
            <person name="Van de Peer Y."/>
            <person name="Grigoriev I.V."/>
        </authorList>
    </citation>
    <scope>NUCLEOTIDE SEQUENCE [LARGE SCALE GENOMIC DNA]</scope>
    <source>
        <strain evidence="3 4">CCMP1335</strain>
    </source>
</reference>
<accession>B8CB82</accession>
<keyword evidence="2" id="KW-1133">Transmembrane helix</keyword>
<reference evidence="3 4" key="1">
    <citation type="journal article" date="2004" name="Science">
        <title>The genome of the diatom Thalassiosira pseudonana: ecology, evolution, and metabolism.</title>
        <authorList>
            <person name="Armbrust E.V."/>
            <person name="Berges J.A."/>
            <person name="Bowler C."/>
            <person name="Green B.R."/>
            <person name="Martinez D."/>
            <person name="Putnam N.H."/>
            <person name="Zhou S."/>
            <person name="Allen A.E."/>
            <person name="Apt K.E."/>
            <person name="Bechner M."/>
            <person name="Brzezinski M.A."/>
            <person name="Chaal B.K."/>
            <person name="Chiovitti A."/>
            <person name="Davis A.K."/>
            <person name="Demarest M.S."/>
            <person name="Detter J.C."/>
            <person name="Glavina T."/>
            <person name="Goodstein D."/>
            <person name="Hadi M.Z."/>
            <person name="Hellsten U."/>
            <person name="Hildebrand M."/>
            <person name="Jenkins B.D."/>
            <person name="Jurka J."/>
            <person name="Kapitonov V.V."/>
            <person name="Kroger N."/>
            <person name="Lau W.W."/>
            <person name="Lane T.W."/>
            <person name="Larimer F.W."/>
            <person name="Lippmeier J.C."/>
            <person name="Lucas S."/>
            <person name="Medina M."/>
            <person name="Montsant A."/>
            <person name="Obornik M."/>
            <person name="Parker M.S."/>
            <person name="Palenik B."/>
            <person name="Pazour G.J."/>
            <person name="Richardson P.M."/>
            <person name="Rynearson T.A."/>
            <person name="Saito M.A."/>
            <person name="Schwartz D.C."/>
            <person name="Thamatrakoln K."/>
            <person name="Valentin K."/>
            <person name="Vardi A."/>
            <person name="Wilkerson F.P."/>
            <person name="Rokhsar D.S."/>
        </authorList>
    </citation>
    <scope>NUCLEOTIDE SEQUENCE [LARGE SCALE GENOMIC DNA]</scope>
    <source>
        <strain evidence="3 4">CCMP1335</strain>
    </source>
</reference>
<dbReference type="OMA" id="FARANTY"/>
<dbReference type="Proteomes" id="UP000001449">
    <property type="component" value="Chromosome 13"/>
</dbReference>
<keyword evidence="2" id="KW-0812">Transmembrane</keyword>
<feature type="region of interest" description="Disordered" evidence="1">
    <location>
        <begin position="193"/>
        <end position="213"/>
    </location>
</feature>
<name>B8CB82_THAPS</name>
<keyword evidence="2" id="KW-0472">Membrane</keyword>